<comment type="caution">
    <text evidence="2">The sequence shown here is derived from an EMBL/GenBank/DDBJ whole genome shotgun (WGS) entry which is preliminary data.</text>
</comment>
<dbReference type="InterPro" id="IPR021255">
    <property type="entry name" value="DUF2807"/>
</dbReference>
<dbReference type="Proteomes" id="UP000033047">
    <property type="component" value="Unassembled WGS sequence"/>
</dbReference>
<name>A0A0F5JIE9_9BACT</name>
<feature type="domain" description="Putative auto-transporter adhesin head GIN" evidence="1">
    <location>
        <begin position="41"/>
        <end position="250"/>
    </location>
</feature>
<dbReference type="RefSeq" id="WP_007655801.1">
    <property type="nucleotide sequence ID" value="NZ_KQ033912.1"/>
</dbReference>
<proteinExistence type="predicted"/>
<dbReference type="PANTHER" id="PTHR39200:SF1">
    <property type="entry name" value="AUTO-TRANSPORTER ADHESIN HEAD GIN DOMAIN-CONTAINING PROTEIN-RELATED"/>
    <property type="match status" value="1"/>
</dbReference>
<accession>A0A0F5JIE9</accession>
<dbReference type="Gene3D" id="2.160.20.120">
    <property type="match status" value="1"/>
</dbReference>
<reference evidence="2 3" key="1">
    <citation type="submission" date="2013-04" db="EMBL/GenBank/DDBJ databases">
        <title>The Genome Sequence of Parabacteroides goldsteinii DSM 19448.</title>
        <authorList>
            <consortium name="The Broad Institute Genomics Platform"/>
            <person name="Earl A."/>
            <person name="Ward D."/>
            <person name="Feldgarden M."/>
            <person name="Gevers D."/>
            <person name="Martens E."/>
            <person name="Sakamoto M."/>
            <person name="Benno Y."/>
            <person name="Song Y."/>
            <person name="Liu C."/>
            <person name="Lee J."/>
            <person name="Bolanos M."/>
            <person name="Vaisanen M.L."/>
            <person name="Finegold S.M."/>
            <person name="Walker B."/>
            <person name="Young S."/>
            <person name="Zeng Q."/>
            <person name="Gargeya S."/>
            <person name="Fitzgerald M."/>
            <person name="Haas B."/>
            <person name="Abouelleil A."/>
            <person name="Allen A.W."/>
            <person name="Alvarado L."/>
            <person name="Arachchi H.M."/>
            <person name="Berlin A.M."/>
            <person name="Chapman S.B."/>
            <person name="Gainer-Dewar J."/>
            <person name="Goldberg J."/>
            <person name="Griggs A."/>
            <person name="Gujja S."/>
            <person name="Hansen M."/>
            <person name="Howarth C."/>
            <person name="Imamovic A."/>
            <person name="Ireland A."/>
            <person name="Larimer J."/>
            <person name="McCowan C."/>
            <person name="Murphy C."/>
            <person name="Pearson M."/>
            <person name="Poon T.W."/>
            <person name="Priest M."/>
            <person name="Roberts A."/>
            <person name="Saif S."/>
            <person name="Shea T."/>
            <person name="Sisk P."/>
            <person name="Sykes S."/>
            <person name="Wortman J."/>
            <person name="Nusbaum C."/>
            <person name="Birren B."/>
        </authorList>
    </citation>
    <scope>NUCLEOTIDE SEQUENCE [LARGE SCALE GENOMIC DNA]</scope>
    <source>
        <strain evidence="2 3">DSM 19448</strain>
    </source>
</reference>
<evidence type="ECO:0000313" key="3">
    <source>
        <dbReference type="Proteomes" id="UP000033047"/>
    </source>
</evidence>
<dbReference type="AlphaFoldDB" id="A0A0F5JIE9"/>
<dbReference type="Pfam" id="PF10988">
    <property type="entry name" value="DUF2807"/>
    <property type="match status" value="1"/>
</dbReference>
<protein>
    <recommendedName>
        <fullName evidence="1">Putative auto-transporter adhesin head GIN domain-containing protein</fullName>
    </recommendedName>
</protein>
<dbReference type="STRING" id="927665.HMPREF1535_01334"/>
<evidence type="ECO:0000313" key="2">
    <source>
        <dbReference type="EMBL" id="KKB57513.1"/>
    </source>
</evidence>
<dbReference type="PATRIC" id="fig|927665.4.peg.1363"/>
<dbReference type="PANTHER" id="PTHR39200">
    <property type="entry name" value="HYPOTHETICAL EXPORTED PROTEIN"/>
    <property type="match status" value="1"/>
</dbReference>
<sequence length="266" mass="28620">MSKKLSFIILGSILLLAQGCIFFPAVKGDGNVTTHTINISDYDQISVDASAAVFNYTQEESAPALTVTVDQNIYDLFDFKTDDNKLVIRPKRENKTLRLRPTQFTITSNSRQLKKVDLAGAEKFNVNSKLSSNDKIKFNLAGSVMLHMKDTVTVNQLEVSIAGSGTVDALTLYAKEFKGEIAGSGTFNLAGTGEKAAFEIAGSGKIHALNFLLSDVSCEIAGSGLLETHATNNIYAEIAGSGNIRYKGDPSIKEERAGLGSIKKVD</sequence>
<organism evidence="2 3">
    <name type="scientific">Parabacteroides goldsteinii DSM 19448 = WAL 12034</name>
    <dbReference type="NCBI Taxonomy" id="927665"/>
    <lineage>
        <taxon>Bacteria</taxon>
        <taxon>Pseudomonadati</taxon>
        <taxon>Bacteroidota</taxon>
        <taxon>Bacteroidia</taxon>
        <taxon>Bacteroidales</taxon>
        <taxon>Tannerellaceae</taxon>
        <taxon>Parabacteroides</taxon>
    </lineage>
</organism>
<evidence type="ECO:0000259" key="1">
    <source>
        <dbReference type="Pfam" id="PF10988"/>
    </source>
</evidence>
<dbReference type="EMBL" id="AQHV01000009">
    <property type="protein sequence ID" value="KKB57513.1"/>
    <property type="molecule type" value="Genomic_DNA"/>
</dbReference>
<dbReference type="HOGENOM" id="CLU_072746_0_1_10"/>
<dbReference type="PROSITE" id="PS51257">
    <property type="entry name" value="PROKAR_LIPOPROTEIN"/>
    <property type="match status" value="1"/>
</dbReference>
<gene>
    <name evidence="2" type="ORF">HMPREF1535_01334</name>
</gene>